<evidence type="ECO:0000313" key="13">
    <source>
        <dbReference type="Proteomes" id="UP000240042"/>
    </source>
</evidence>
<keyword evidence="8 10" id="KW-1278">Translocase</keyword>
<keyword evidence="2 10" id="KW-0813">Transport</keyword>
<dbReference type="GO" id="GO:0016887">
    <property type="term" value="F:ATP hydrolysis activity"/>
    <property type="evidence" value="ECO:0007669"/>
    <property type="project" value="InterPro"/>
</dbReference>
<keyword evidence="3 10" id="KW-1003">Cell membrane</keyword>
<proteinExistence type="inferred from homology"/>
<feature type="domain" description="ABC transporter" evidence="11">
    <location>
        <begin position="7"/>
        <end position="244"/>
    </location>
</feature>
<dbReference type="PROSITE" id="PS50893">
    <property type="entry name" value="ABC_TRANSPORTER_2"/>
    <property type="match status" value="2"/>
</dbReference>
<comment type="similarity">
    <text evidence="10">Belongs to the ABC transporter superfamily.</text>
</comment>
<dbReference type="Proteomes" id="UP000240042">
    <property type="component" value="Unassembled WGS sequence"/>
</dbReference>
<evidence type="ECO:0000256" key="1">
    <source>
        <dbReference type="ARBA" id="ARBA00004202"/>
    </source>
</evidence>
<dbReference type="STRING" id="34097.SAMN02745150_00349"/>
<keyword evidence="7 10" id="KW-0067">ATP-binding</keyword>
<dbReference type="PANTHER" id="PTHR43790:SF7">
    <property type="entry name" value="GALACTOSE_METHYL GALACTOSIDE IMPORT ATP-BINDING PROTEIN MGLA"/>
    <property type="match status" value="1"/>
</dbReference>
<dbReference type="EMBL" id="FOKY01000001">
    <property type="protein sequence ID" value="SFB70379.1"/>
    <property type="molecule type" value="Genomic_DNA"/>
</dbReference>
<dbReference type="FunFam" id="3.40.50.300:FF:000127">
    <property type="entry name" value="Ribose import ATP-binding protein RbsA"/>
    <property type="match status" value="1"/>
</dbReference>
<evidence type="ECO:0000256" key="2">
    <source>
        <dbReference type="ARBA" id="ARBA00022448"/>
    </source>
</evidence>
<sequence>MEKLYALEVQDLYKSFPGVQALKGIQFQLGLSEVHALVGENGAGKSTLMKCLFGIEQPDSGDIFIDGSKMQFKNSSEALAAGISMIHQELHPIPYRTVAENIWLGRYPTHFLPGVVDENKMNVDTQKLFDFLNISINPKTLVANLSVSQIQMMEIAKAISYKAKIIFMDEPTSSLTDNEVIQLFKMIRSLKQQGVSIVYVSHKMEEIKEICDAVTIMRDGEYIGRWNIDELSIDEIISKMVGRQLGNRFPEKTYQPQKEPIMHIKDFESRIPNSFKKLSFVLNKGEILGIGGLVGAQRTELIESIFGLRPAKGEIIIKGEKKSINNSIDAINSGLALLTEERRTTGILGCLSIEHNVMIASYPKLSFKGFITNNKKNLDATNNYINKLNIKTPHAKSLIANLSGGNQQKALIARWLLTDPDILILDEPTRGIDVGAKYEVYNLMYALAAEGKSIIMISSEMPELMGVSDRIMVMSNGFISGIIEKEEFDQEKIMALATAFL</sequence>
<evidence type="ECO:0000256" key="4">
    <source>
        <dbReference type="ARBA" id="ARBA00022597"/>
    </source>
</evidence>
<evidence type="ECO:0000256" key="5">
    <source>
        <dbReference type="ARBA" id="ARBA00022737"/>
    </source>
</evidence>
<name>A0A1I1D5T1_BREAD</name>
<gene>
    <name evidence="12" type="ORF">SAMN02745150_00349</name>
</gene>
<dbReference type="PROSITE" id="PS00211">
    <property type="entry name" value="ABC_TRANSPORTER_1"/>
    <property type="match status" value="1"/>
</dbReference>
<evidence type="ECO:0000256" key="10">
    <source>
        <dbReference type="RuleBase" id="RU367029"/>
    </source>
</evidence>
<evidence type="ECO:0000256" key="8">
    <source>
        <dbReference type="ARBA" id="ARBA00022967"/>
    </source>
</evidence>
<accession>A0A1I1D5T1</accession>
<dbReference type="GO" id="GO:0043211">
    <property type="term" value="F:ABC-type carbohydrate transporter activity"/>
    <property type="evidence" value="ECO:0007669"/>
    <property type="project" value="UniProtKB-UniRule"/>
</dbReference>
<dbReference type="InterPro" id="IPR050107">
    <property type="entry name" value="ABC_carbohydrate_import_ATPase"/>
</dbReference>
<organism evidence="12 13">
    <name type="scientific">Brevinema andersonii</name>
    <dbReference type="NCBI Taxonomy" id="34097"/>
    <lineage>
        <taxon>Bacteria</taxon>
        <taxon>Pseudomonadati</taxon>
        <taxon>Spirochaetota</taxon>
        <taxon>Spirochaetia</taxon>
        <taxon>Brevinematales</taxon>
        <taxon>Brevinemataceae</taxon>
        <taxon>Brevinema</taxon>
    </lineage>
</organism>
<dbReference type="InterPro" id="IPR017871">
    <property type="entry name" value="ABC_transporter-like_CS"/>
</dbReference>
<dbReference type="PANTHER" id="PTHR43790">
    <property type="entry name" value="CARBOHYDRATE TRANSPORT ATP-BINDING PROTEIN MG119-RELATED"/>
    <property type="match status" value="1"/>
</dbReference>
<comment type="catalytic activity">
    <reaction evidence="10">
        <text>D-galactose(out) + ATP + H2O = D-galactose(in) + ADP + phosphate + H(+)</text>
        <dbReference type="Rhea" id="RHEA:60156"/>
        <dbReference type="ChEBI" id="CHEBI:4139"/>
        <dbReference type="ChEBI" id="CHEBI:15377"/>
        <dbReference type="ChEBI" id="CHEBI:15378"/>
        <dbReference type="ChEBI" id="CHEBI:30616"/>
        <dbReference type="ChEBI" id="CHEBI:43474"/>
        <dbReference type="ChEBI" id="CHEBI:456216"/>
        <dbReference type="EC" id="7.5.2.11"/>
    </reaction>
</comment>
<protein>
    <recommendedName>
        <fullName evidence="10">Ribose/galactose/methyl galactoside import ATP-binding protein</fullName>
        <ecNumber evidence="10">7.5.2.11</ecNumber>
    </recommendedName>
</protein>
<evidence type="ECO:0000256" key="9">
    <source>
        <dbReference type="ARBA" id="ARBA00023136"/>
    </source>
</evidence>
<dbReference type="CDD" id="cd03215">
    <property type="entry name" value="ABC_Carb_Monos_II"/>
    <property type="match status" value="1"/>
</dbReference>
<evidence type="ECO:0000256" key="6">
    <source>
        <dbReference type="ARBA" id="ARBA00022741"/>
    </source>
</evidence>
<keyword evidence="5" id="KW-0677">Repeat</keyword>
<keyword evidence="4 10" id="KW-0762">Sugar transport</keyword>
<evidence type="ECO:0000256" key="3">
    <source>
        <dbReference type="ARBA" id="ARBA00022475"/>
    </source>
</evidence>
<dbReference type="RefSeq" id="WP_092317767.1">
    <property type="nucleotide sequence ID" value="NZ_FOKY01000001.1"/>
</dbReference>
<dbReference type="CDD" id="cd03216">
    <property type="entry name" value="ABC_Carb_Monos_I"/>
    <property type="match status" value="1"/>
</dbReference>
<dbReference type="InterPro" id="IPR027417">
    <property type="entry name" value="P-loop_NTPase"/>
</dbReference>
<comment type="subcellular location">
    <subcellularLocation>
        <location evidence="1 10">Cell membrane</location>
        <topology evidence="1 10">Peripheral membrane protein</topology>
    </subcellularLocation>
</comment>
<dbReference type="InterPro" id="IPR003439">
    <property type="entry name" value="ABC_transporter-like_ATP-bd"/>
</dbReference>
<evidence type="ECO:0000259" key="11">
    <source>
        <dbReference type="PROSITE" id="PS50893"/>
    </source>
</evidence>
<dbReference type="OrthoDB" id="304830at2"/>
<comment type="function">
    <text evidence="10">Part of an ABC transporter complex involved in carbohydrate import. Could be involved in ribose, galactose and/or methyl galactoside import. Responsible for energy coupling to the transport system.</text>
</comment>
<keyword evidence="9 10" id="KW-0472">Membrane</keyword>
<evidence type="ECO:0000313" key="12">
    <source>
        <dbReference type="EMBL" id="SFB70379.1"/>
    </source>
</evidence>
<keyword evidence="6 10" id="KW-0547">Nucleotide-binding</keyword>
<dbReference type="Pfam" id="PF00005">
    <property type="entry name" value="ABC_tran"/>
    <property type="match status" value="2"/>
</dbReference>
<dbReference type="InterPro" id="IPR003593">
    <property type="entry name" value="AAA+_ATPase"/>
</dbReference>
<dbReference type="Gene3D" id="3.40.50.300">
    <property type="entry name" value="P-loop containing nucleotide triphosphate hydrolases"/>
    <property type="match status" value="2"/>
</dbReference>
<dbReference type="EC" id="7.5.2.11" evidence="10"/>
<keyword evidence="13" id="KW-1185">Reference proteome</keyword>
<dbReference type="SUPFAM" id="SSF52540">
    <property type="entry name" value="P-loop containing nucleoside triphosphate hydrolases"/>
    <property type="match status" value="2"/>
</dbReference>
<dbReference type="AlphaFoldDB" id="A0A1I1D5T1"/>
<dbReference type="GO" id="GO:0005886">
    <property type="term" value="C:plasma membrane"/>
    <property type="evidence" value="ECO:0007669"/>
    <property type="project" value="UniProtKB-SubCell"/>
</dbReference>
<reference evidence="13" key="1">
    <citation type="submission" date="2016-10" db="EMBL/GenBank/DDBJ databases">
        <authorList>
            <person name="Varghese N."/>
            <person name="Submissions S."/>
        </authorList>
    </citation>
    <scope>NUCLEOTIDE SEQUENCE [LARGE SCALE GENOMIC DNA]</scope>
    <source>
        <strain evidence="13">ATCC 43811</strain>
    </source>
</reference>
<dbReference type="GO" id="GO:0005524">
    <property type="term" value="F:ATP binding"/>
    <property type="evidence" value="ECO:0007669"/>
    <property type="project" value="UniProtKB-UniRule"/>
</dbReference>
<evidence type="ECO:0000256" key="7">
    <source>
        <dbReference type="ARBA" id="ARBA00022840"/>
    </source>
</evidence>
<feature type="domain" description="ABC transporter" evidence="11">
    <location>
        <begin position="256"/>
        <end position="501"/>
    </location>
</feature>
<dbReference type="SMART" id="SM00382">
    <property type="entry name" value="AAA"/>
    <property type="match status" value="2"/>
</dbReference>